<dbReference type="AlphaFoldDB" id="A0A6B0QSH2"/>
<evidence type="ECO:0000256" key="1">
    <source>
        <dbReference type="SAM" id="Coils"/>
    </source>
</evidence>
<feature type="compositionally biased region" description="Basic and acidic residues" evidence="2">
    <location>
        <begin position="43"/>
        <end position="61"/>
    </location>
</feature>
<reference evidence="3" key="1">
    <citation type="submission" date="2019-10" db="EMBL/GenBank/DDBJ databases">
        <title>The sequence and de novo assembly of the wild yak genome.</title>
        <authorList>
            <person name="Liu Y."/>
        </authorList>
    </citation>
    <scope>NUCLEOTIDE SEQUENCE [LARGE SCALE GENOMIC DNA]</scope>
    <source>
        <strain evidence="3">WY2019</strain>
    </source>
</reference>
<sequence length="139" mass="15742">MPPCYNASMVKMAYTLQPSSVLSSGLPTYAQTQDTSKSLLPVKSKEVDASRPRSRGSENDVRKIIRPRCENGQVKATDTATRRNISKSYRSLSKLKSEEQLENKNQLLKAINKQLHQKLNETQGDLKDLTQKVELMEKF</sequence>
<dbReference type="EMBL" id="VBQZ03000002">
    <property type="protein sequence ID" value="MXQ79581.1"/>
    <property type="molecule type" value="Genomic_DNA"/>
</dbReference>
<comment type="caution">
    <text evidence="3">The sequence shown here is derived from an EMBL/GenBank/DDBJ whole genome shotgun (WGS) entry which is preliminary data.</text>
</comment>
<keyword evidence="4" id="KW-1185">Reference proteome</keyword>
<dbReference type="GO" id="GO:0007051">
    <property type="term" value="P:spindle organization"/>
    <property type="evidence" value="ECO:0007669"/>
    <property type="project" value="InterPro"/>
</dbReference>
<evidence type="ECO:0000313" key="3">
    <source>
        <dbReference type="EMBL" id="MXQ79581.1"/>
    </source>
</evidence>
<dbReference type="InterPro" id="IPR033373">
    <property type="entry name" value="SKAP"/>
</dbReference>
<name>A0A6B0QSH2_9CETA</name>
<dbReference type="PANTHER" id="PTHR31940">
    <property type="entry name" value="SMALL KINETOCHORE-ASSOCIATED PROTEIN"/>
    <property type="match status" value="1"/>
</dbReference>
<dbReference type="GO" id="GO:0051988">
    <property type="term" value="P:regulation of attachment of spindle microtubules to kinetochore"/>
    <property type="evidence" value="ECO:0007669"/>
    <property type="project" value="InterPro"/>
</dbReference>
<proteinExistence type="predicted"/>
<protein>
    <submittedName>
        <fullName evidence="3">Uncharacterized protein</fullName>
    </submittedName>
</protein>
<feature type="region of interest" description="Disordered" evidence="2">
    <location>
        <begin position="23"/>
        <end position="61"/>
    </location>
</feature>
<feature type="coiled-coil region" evidence="1">
    <location>
        <begin position="94"/>
        <end position="132"/>
    </location>
</feature>
<dbReference type="GO" id="GO:0034451">
    <property type="term" value="C:centriolar satellite"/>
    <property type="evidence" value="ECO:0007669"/>
    <property type="project" value="TreeGrafter"/>
</dbReference>
<dbReference type="GO" id="GO:0072686">
    <property type="term" value="C:mitotic spindle"/>
    <property type="evidence" value="ECO:0007669"/>
    <property type="project" value="TreeGrafter"/>
</dbReference>
<dbReference type="PANTHER" id="PTHR31940:SF2">
    <property type="entry name" value="SMALL KINETOCHORE-ASSOCIATED PROTEIN"/>
    <property type="match status" value="1"/>
</dbReference>
<organism evidence="3 4">
    <name type="scientific">Bos mutus</name>
    <name type="common">wild yak</name>
    <dbReference type="NCBI Taxonomy" id="72004"/>
    <lineage>
        <taxon>Eukaryota</taxon>
        <taxon>Metazoa</taxon>
        <taxon>Chordata</taxon>
        <taxon>Craniata</taxon>
        <taxon>Vertebrata</taxon>
        <taxon>Euteleostomi</taxon>
        <taxon>Mammalia</taxon>
        <taxon>Eutheria</taxon>
        <taxon>Laurasiatheria</taxon>
        <taxon>Artiodactyla</taxon>
        <taxon>Ruminantia</taxon>
        <taxon>Pecora</taxon>
        <taxon>Bovidae</taxon>
        <taxon>Bovinae</taxon>
        <taxon>Bos</taxon>
    </lineage>
</organism>
<evidence type="ECO:0000256" key="2">
    <source>
        <dbReference type="SAM" id="MobiDB-lite"/>
    </source>
</evidence>
<feature type="compositionally biased region" description="Polar residues" evidence="2">
    <location>
        <begin position="23"/>
        <end position="38"/>
    </location>
</feature>
<dbReference type="GO" id="GO:0000776">
    <property type="term" value="C:kinetochore"/>
    <property type="evidence" value="ECO:0007669"/>
    <property type="project" value="InterPro"/>
</dbReference>
<keyword evidence="1" id="KW-0175">Coiled coil</keyword>
<dbReference type="GO" id="GO:0035371">
    <property type="term" value="C:microtubule plus-end"/>
    <property type="evidence" value="ECO:0007669"/>
    <property type="project" value="TreeGrafter"/>
</dbReference>
<gene>
    <name evidence="3" type="ORF">E5288_WYG007112</name>
</gene>
<evidence type="ECO:0000313" key="4">
    <source>
        <dbReference type="Proteomes" id="UP000322234"/>
    </source>
</evidence>
<dbReference type="Proteomes" id="UP000322234">
    <property type="component" value="Unassembled WGS sequence"/>
</dbReference>
<dbReference type="GO" id="GO:0000070">
    <property type="term" value="P:mitotic sister chromatid segregation"/>
    <property type="evidence" value="ECO:0007669"/>
    <property type="project" value="TreeGrafter"/>
</dbReference>
<accession>A0A6B0QSH2</accession>